<dbReference type="Pfam" id="PF01381">
    <property type="entry name" value="HTH_3"/>
    <property type="match status" value="1"/>
</dbReference>
<dbReference type="Proteomes" id="UP000015961">
    <property type="component" value="Unassembled WGS sequence"/>
</dbReference>
<evidence type="ECO:0000256" key="1">
    <source>
        <dbReference type="ARBA" id="ARBA00023125"/>
    </source>
</evidence>
<reference evidence="3 4" key="1">
    <citation type="submission" date="2013-03" db="EMBL/GenBank/DDBJ databases">
        <title>The Genome Sequence of Enterococcus sulfureus ATCC_49903 (PacBio/Illumina hybrid assembly).</title>
        <authorList>
            <consortium name="The Broad Institute Genomics Platform"/>
            <consortium name="The Broad Institute Genome Sequencing Center for Infectious Disease"/>
            <person name="Earl A."/>
            <person name="Russ C."/>
            <person name="Gilmore M."/>
            <person name="Surin D."/>
            <person name="Walker B."/>
            <person name="Young S."/>
            <person name="Zeng Q."/>
            <person name="Gargeya S."/>
            <person name="Fitzgerald M."/>
            <person name="Haas B."/>
            <person name="Abouelleil A."/>
            <person name="Allen A.W."/>
            <person name="Alvarado L."/>
            <person name="Arachchi H.M."/>
            <person name="Berlin A.M."/>
            <person name="Chapman S.B."/>
            <person name="Gainer-Dewar J."/>
            <person name="Goldberg J."/>
            <person name="Griggs A."/>
            <person name="Gujja S."/>
            <person name="Hansen M."/>
            <person name="Howarth C."/>
            <person name="Imamovic A."/>
            <person name="Ireland A."/>
            <person name="Larimer J."/>
            <person name="McCowan C."/>
            <person name="Murphy C."/>
            <person name="Pearson M."/>
            <person name="Poon T.W."/>
            <person name="Priest M."/>
            <person name="Roberts A."/>
            <person name="Saif S."/>
            <person name="Shea T."/>
            <person name="Sisk P."/>
            <person name="Sykes S."/>
            <person name="Wortman J."/>
            <person name="Nusbaum C."/>
            <person name="Birren B."/>
        </authorList>
    </citation>
    <scope>NUCLEOTIDE SEQUENCE [LARGE SCALE GENOMIC DNA]</scope>
    <source>
        <strain evidence="3 4">ATCC 49903</strain>
    </source>
</reference>
<dbReference type="GO" id="GO:0003677">
    <property type="term" value="F:DNA binding"/>
    <property type="evidence" value="ECO:0007669"/>
    <property type="project" value="UniProtKB-KW"/>
</dbReference>
<sequence length="371" mass="42326">MKVNLGTVIQLKRKEKKLTQQQLADFVGVSKAAVSKWESSQTYPDITLLPILAAYFHCTIDELLSYEPELSVQEIQRICFSLKQSLQTEDSQTTWATIEELIKKYYSCEAFLLQVGILILNHSDRLPKQTTSPQIDYIEYAKRLFQQVQQHPHDIHLVIEAKTLEAYCDLAIGDHDAVLTLLGNTITPILPTDHLIVSAFQHKQELESAVEVAQCSIYQQMMMCLQTGVSYINVAQTSEIVAQTLDRFIQIIDIFDIERLNPALVLNVYLSGLMRQVAFHDTTAIKQSLLRLDHLLSAEGLRFDFSGDDYFDRVTDWLTAQALGNQTLRAQDLAIRDLQQVLHSEQFSLYDTLLEMKQIRATLTNLMEEGQ</sequence>
<dbReference type="PATRIC" id="fig|1140003.3.peg.352"/>
<dbReference type="CDD" id="cd00093">
    <property type="entry name" value="HTH_XRE"/>
    <property type="match status" value="1"/>
</dbReference>
<dbReference type="AlphaFoldDB" id="S0PF49"/>
<evidence type="ECO:0000259" key="2">
    <source>
        <dbReference type="PROSITE" id="PS50943"/>
    </source>
</evidence>
<organism evidence="3 4">
    <name type="scientific">Enterococcus sulfureus ATCC 49903</name>
    <dbReference type="NCBI Taxonomy" id="1140003"/>
    <lineage>
        <taxon>Bacteria</taxon>
        <taxon>Bacillati</taxon>
        <taxon>Bacillota</taxon>
        <taxon>Bacilli</taxon>
        <taxon>Lactobacillales</taxon>
        <taxon>Enterococcaceae</taxon>
        <taxon>Enterococcus</taxon>
    </lineage>
</organism>
<dbReference type="PROSITE" id="PS50943">
    <property type="entry name" value="HTH_CROC1"/>
    <property type="match status" value="1"/>
</dbReference>
<gene>
    <name evidence="3" type="ORF">I573_00354</name>
</gene>
<dbReference type="RefSeq" id="WP_016184850.1">
    <property type="nucleotide sequence ID" value="NZ_ASWO01000001.1"/>
</dbReference>
<keyword evidence="1" id="KW-0238">DNA-binding</keyword>
<name>S0PF49_9ENTE</name>
<dbReference type="PANTHER" id="PTHR46558">
    <property type="entry name" value="TRACRIPTIONAL REGULATORY PROTEIN-RELATED-RELATED"/>
    <property type="match status" value="1"/>
</dbReference>
<comment type="caution">
    <text evidence="3">The sequence shown here is derived from an EMBL/GenBank/DDBJ whole genome shotgun (WGS) entry which is preliminary data.</text>
</comment>
<proteinExistence type="predicted"/>
<evidence type="ECO:0000313" key="4">
    <source>
        <dbReference type="Proteomes" id="UP000015961"/>
    </source>
</evidence>
<dbReference type="InterPro" id="IPR001387">
    <property type="entry name" value="Cro/C1-type_HTH"/>
</dbReference>
<dbReference type="PANTHER" id="PTHR46558:SF11">
    <property type="entry name" value="HTH-TYPE TRANSCRIPTIONAL REGULATOR XRE"/>
    <property type="match status" value="1"/>
</dbReference>
<dbReference type="eggNOG" id="COG1476">
    <property type="taxonomic scope" value="Bacteria"/>
</dbReference>
<keyword evidence="4" id="KW-1185">Reference proteome</keyword>
<dbReference type="OrthoDB" id="9812495at2"/>
<dbReference type="SMART" id="SM00530">
    <property type="entry name" value="HTH_XRE"/>
    <property type="match status" value="1"/>
</dbReference>
<dbReference type="InterPro" id="IPR010982">
    <property type="entry name" value="Lambda_DNA-bd_dom_sf"/>
</dbReference>
<dbReference type="SUPFAM" id="SSF47413">
    <property type="entry name" value="lambda repressor-like DNA-binding domains"/>
    <property type="match status" value="1"/>
</dbReference>
<dbReference type="Gene3D" id="1.10.260.40">
    <property type="entry name" value="lambda repressor-like DNA-binding domains"/>
    <property type="match status" value="1"/>
</dbReference>
<dbReference type="EMBL" id="ASWO01000001">
    <property type="protein sequence ID" value="EOT87298.1"/>
    <property type="molecule type" value="Genomic_DNA"/>
</dbReference>
<protein>
    <recommendedName>
        <fullName evidence="2">HTH cro/C1-type domain-containing protein</fullName>
    </recommendedName>
</protein>
<feature type="domain" description="HTH cro/C1-type" evidence="2">
    <location>
        <begin position="9"/>
        <end position="63"/>
    </location>
</feature>
<accession>S0PF49</accession>
<evidence type="ECO:0000313" key="3">
    <source>
        <dbReference type="EMBL" id="EOT87298.1"/>
    </source>
</evidence>
<dbReference type="STRING" id="1140003.OMY_00359"/>